<feature type="binding site" evidence="14 15">
    <location>
        <position position="87"/>
    </location>
    <ligand>
        <name>a divalent metal cation</name>
        <dbReference type="ChEBI" id="CHEBI:60240"/>
    </ligand>
</feature>
<keyword evidence="9 14" id="KW-0540">Nuclease</keyword>
<dbReference type="PANTHER" id="PTHR10954:SF18">
    <property type="entry name" value="RIBONUCLEASE HII"/>
    <property type="match status" value="1"/>
</dbReference>
<evidence type="ECO:0000256" key="16">
    <source>
        <dbReference type="RuleBase" id="RU003515"/>
    </source>
</evidence>
<dbReference type="InterPro" id="IPR001352">
    <property type="entry name" value="RNase_HII/HIII"/>
</dbReference>
<dbReference type="EC" id="3.1.26.4" evidence="6 14"/>
<dbReference type="PROSITE" id="PS51975">
    <property type="entry name" value="RNASE_H_2"/>
    <property type="match status" value="1"/>
</dbReference>
<evidence type="ECO:0000313" key="19">
    <source>
        <dbReference type="Proteomes" id="UP000009026"/>
    </source>
</evidence>
<keyword evidence="12 14" id="KW-0378">Hydrolase</keyword>
<dbReference type="FunFam" id="3.30.420.10:FF:000006">
    <property type="entry name" value="Ribonuclease HII"/>
    <property type="match status" value="1"/>
</dbReference>
<dbReference type="InterPro" id="IPR024567">
    <property type="entry name" value="RNase_HII/HIII_dom"/>
</dbReference>
<dbReference type="Gene3D" id="3.30.420.10">
    <property type="entry name" value="Ribonuclease H-like superfamily/Ribonuclease H"/>
    <property type="match status" value="1"/>
</dbReference>
<comment type="cofactor">
    <cofactor evidence="14 15">
        <name>Mn(2+)</name>
        <dbReference type="ChEBI" id="CHEBI:29035"/>
    </cofactor>
    <cofactor evidence="14 15">
        <name>Mg(2+)</name>
        <dbReference type="ChEBI" id="CHEBI:18420"/>
    </cofactor>
    <text evidence="14 15">Manganese or magnesium. Binds 1 divalent metal ion per monomer in the absence of substrate. May bind a second metal ion after substrate binding.</text>
</comment>
<dbReference type="eggNOG" id="COG0164">
    <property type="taxonomic scope" value="Bacteria"/>
</dbReference>
<feature type="domain" description="RNase H type-2" evidence="17">
    <location>
        <begin position="81"/>
        <end position="271"/>
    </location>
</feature>
<evidence type="ECO:0000256" key="11">
    <source>
        <dbReference type="ARBA" id="ARBA00022759"/>
    </source>
</evidence>
<gene>
    <name evidence="14" type="primary">rnhB</name>
    <name evidence="18" type="ORF">A176_004464</name>
</gene>
<dbReference type="STRING" id="1297742.A176_004464"/>
<comment type="subcellular location">
    <subcellularLocation>
        <location evidence="4 14">Cytoplasm</location>
    </subcellularLocation>
</comment>
<dbReference type="GO" id="GO:0004523">
    <property type="term" value="F:RNA-DNA hybrid ribonuclease activity"/>
    <property type="evidence" value="ECO:0007669"/>
    <property type="project" value="UniProtKB-UniRule"/>
</dbReference>
<comment type="catalytic activity">
    <reaction evidence="1 14 15 16">
        <text>Endonucleolytic cleavage to 5'-phosphomonoester.</text>
        <dbReference type="EC" id="3.1.26.4"/>
    </reaction>
</comment>
<dbReference type="EMBL" id="CP012109">
    <property type="protein sequence ID" value="AKQ67552.1"/>
    <property type="molecule type" value="Genomic_DNA"/>
</dbReference>
<evidence type="ECO:0000256" key="13">
    <source>
        <dbReference type="ARBA" id="ARBA00023211"/>
    </source>
</evidence>
<dbReference type="GO" id="GO:0003723">
    <property type="term" value="F:RNA binding"/>
    <property type="evidence" value="ECO:0007669"/>
    <property type="project" value="UniProtKB-UniRule"/>
</dbReference>
<dbReference type="InterPro" id="IPR022898">
    <property type="entry name" value="RNase_HII"/>
</dbReference>
<dbReference type="InterPro" id="IPR012337">
    <property type="entry name" value="RNaseH-like_sf"/>
</dbReference>
<evidence type="ECO:0000256" key="4">
    <source>
        <dbReference type="ARBA" id="ARBA00004496"/>
    </source>
</evidence>
<dbReference type="OrthoDB" id="9803420at2"/>
<dbReference type="NCBIfam" id="NF000595">
    <property type="entry name" value="PRK00015.1-3"/>
    <property type="match status" value="1"/>
</dbReference>
<dbReference type="PANTHER" id="PTHR10954">
    <property type="entry name" value="RIBONUCLEASE H2 SUBUNIT A"/>
    <property type="match status" value="1"/>
</dbReference>
<dbReference type="RefSeq" id="WP_044890129.1">
    <property type="nucleotide sequence ID" value="NZ_CP012109.1"/>
</dbReference>
<evidence type="ECO:0000256" key="6">
    <source>
        <dbReference type="ARBA" id="ARBA00012180"/>
    </source>
</evidence>
<evidence type="ECO:0000256" key="9">
    <source>
        <dbReference type="ARBA" id="ARBA00022722"/>
    </source>
</evidence>
<evidence type="ECO:0000256" key="15">
    <source>
        <dbReference type="PROSITE-ProRule" id="PRU01319"/>
    </source>
</evidence>
<evidence type="ECO:0000313" key="18">
    <source>
        <dbReference type="EMBL" id="AKQ67552.1"/>
    </source>
</evidence>
<accession>A0A0H4XH77</accession>
<dbReference type="GO" id="GO:0006298">
    <property type="term" value="P:mismatch repair"/>
    <property type="evidence" value="ECO:0007669"/>
    <property type="project" value="TreeGrafter"/>
</dbReference>
<evidence type="ECO:0000256" key="5">
    <source>
        <dbReference type="ARBA" id="ARBA00007383"/>
    </source>
</evidence>
<dbReference type="GO" id="GO:0043137">
    <property type="term" value="P:DNA replication, removal of RNA primer"/>
    <property type="evidence" value="ECO:0007669"/>
    <property type="project" value="TreeGrafter"/>
</dbReference>
<keyword evidence="11 14" id="KW-0255">Endonuclease</keyword>
<keyword evidence="8 14" id="KW-0963">Cytoplasm</keyword>
<comment type="cofactor">
    <cofactor evidence="2">
        <name>Mg(2+)</name>
        <dbReference type="ChEBI" id="CHEBI:18420"/>
    </cofactor>
</comment>
<evidence type="ECO:0000256" key="2">
    <source>
        <dbReference type="ARBA" id="ARBA00001946"/>
    </source>
</evidence>
<dbReference type="PATRIC" id="fig|1297742.4.peg.4506"/>
<comment type="similarity">
    <text evidence="5 14 16">Belongs to the RNase HII family.</text>
</comment>
<dbReference type="GO" id="GO:0032299">
    <property type="term" value="C:ribonuclease H2 complex"/>
    <property type="evidence" value="ECO:0007669"/>
    <property type="project" value="TreeGrafter"/>
</dbReference>
<name>A0A0H4XH77_9BACT</name>
<evidence type="ECO:0000256" key="14">
    <source>
        <dbReference type="HAMAP-Rule" id="MF_00052"/>
    </source>
</evidence>
<dbReference type="GO" id="GO:0005737">
    <property type="term" value="C:cytoplasm"/>
    <property type="evidence" value="ECO:0007669"/>
    <property type="project" value="UniProtKB-SubCell"/>
</dbReference>
<dbReference type="Proteomes" id="UP000009026">
    <property type="component" value="Chromosome"/>
</dbReference>
<dbReference type="InterPro" id="IPR036397">
    <property type="entry name" value="RNaseH_sf"/>
</dbReference>
<dbReference type="CDD" id="cd07182">
    <property type="entry name" value="RNase_HII_bacteria_HII_like"/>
    <property type="match status" value="1"/>
</dbReference>
<sequence length="293" mass="31654">MSAESVEQLLQRPLSELTARFVTQANPVPAGLLEALDADSRSGAQALARRIRSRQEKNRAEGQRLRRLLRYETELWEQGATHIAGVDEAGMAPLAGPVVAAAAVLPRGFRLKGLDDSKKILDADKREALAVVIKQEAVAWAVGRAEVEEIDRINIYHAGLLAMRRAVEGLSVKPDHLLVDARTVPECSIPQQGIIKGDALSLSIAAASILAKTTRDRWMAELDAQYPGYGLAAHKGYPTPLHLQTLREKGVLPIHRRSFAPVREALGRPTGAAPSAAQAELFPLAASRTAVKS</sequence>
<comment type="function">
    <text evidence="3 14 16">Endonuclease that specifically degrades the RNA of RNA-DNA hybrids.</text>
</comment>
<keyword evidence="10 14" id="KW-0479">Metal-binding</keyword>
<keyword evidence="19" id="KW-1185">Reference proteome</keyword>
<evidence type="ECO:0000256" key="3">
    <source>
        <dbReference type="ARBA" id="ARBA00004065"/>
    </source>
</evidence>
<dbReference type="NCBIfam" id="NF000594">
    <property type="entry name" value="PRK00015.1-1"/>
    <property type="match status" value="1"/>
</dbReference>
<dbReference type="AlphaFoldDB" id="A0A0H4XH77"/>
<feature type="binding site" evidence="14 15">
    <location>
        <position position="180"/>
    </location>
    <ligand>
        <name>a divalent metal cation</name>
        <dbReference type="ChEBI" id="CHEBI:60240"/>
    </ligand>
</feature>
<keyword evidence="13 14" id="KW-0464">Manganese</keyword>
<reference evidence="18 19" key="1">
    <citation type="journal article" date="2016" name="PLoS ONE">
        <title>Complete Genome Sequence and Comparative Genomics of a Novel Myxobacterium Myxococcus hansupus.</title>
        <authorList>
            <person name="Sharma G."/>
            <person name="Narwani T."/>
            <person name="Subramanian S."/>
        </authorList>
    </citation>
    <scope>NUCLEOTIDE SEQUENCE [LARGE SCALE GENOMIC DNA]</scope>
    <source>
        <strain evidence="19">mixupus</strain>
    </source>
</reference>
<feature type="binding site" evidence="14 15">
    <location>
        <position position="88"/>
    </location>
    <ligand>
        <name>a divalent metal cation</name>
        <dbReference type="ChEBI" id="CHEBI:60240"/>
    </ligand>
</feature>
<evidence type="ECO:0000256" key="12">
    <source>
        <dbReference type="ARBA" id="ARBA00022801"/>
    </source>
</evidence>
<organism evidence="18 19">
    <name type="scientific">Pseudomyxococcus hansupus</name>
    <dbReference type="NCBI Taxonomy" id="1297742"/>
    <lineage>
        <taxon>Bacteria</taxon>
        <taxon>Pseudomonadati</taxon>
        <taxon>Myxococcota</taxon>
        <taxon>Myxococcia</taxon>
        <taxon>Myxococcales</taxon>
        <taxon>Cystobacterineae</taxon>
        <taxon>Myxococcaceae</taxon>
        <taxon>Pseudomyxococcus</taxon>
    </lineage>
</organism>
<dbReference type="HAMAP" id="MF_00052_B">
    <property type="entry name" value="RNase_HII_B"/>
    <property type="match status" value="1"/>
</dbReference>
<proteinExistence type="inferred from homology"/>
<evidence type="ECO:0000256" key="7">
    <source>
        <dbReference type="ARBA" id="ARBA00019179"/>
    </source>
</evidence>
<evidence type="ECO:0000256" key="1">
    <source>
        <dbReference type="ARBA" id="ARBA00000077"/>
    </source>
</evidence>
<dbReference type="GO" id="GO:0030145">
    <property type="term" value="F:manganese ion binding"/>
    <property type="evidence" value="ECO:0007669"/>
    <property type="project" value="UniProtKB-UniRule"/>
</dbReference>
<evidence type="ECO:0000259" key="17">
    <source>
        <dbReference type="PROSITE" id="PS51975"/>
    </source>
</evidence>
<evidence type="ECO:0000256" key="10">
    <source>
        <dbReference type="ARBA" id="ARBA00022723"/>
    </source>
</evidence>
<dbReference type="KEGG" id="mym:A176_004464"/>
<evidence type="ECO:0000256" key="8">
    <source>
        <dbReference type="ARBA" id="ARBA00022490"/>
    </source>
</evidence>
<dbReference type="Pfam" id="PF01351">
    <property type="entry name" value="RNase_HII"/>
    <property type="match status" value="1"/>
</dbReference>
<dbReference type="SUPFAM" id="SSF53098">
    <property type="entry name" value="Ribonuclease H-like"/>
    <property type="match status" value="1"/>
</dbReference>
<protein>
    <recommendedName>
        <fullName evidence="7 14">Ribonuclease HII</fullName>
        <shortName evidence="14">RNase HII</shortName>
        <ecNumber evidence="6 14">3.1.26.4</ecNumber>
    </recommendedName>
</protein>